<keyword evidence="3" id="KW-1185">Reference proteome</keyword>
<feature type="chain" id="PRO_5047493067" evidence="1">
    <location>
        <begin position="23"/>
        <end position="100"/>
    </location>
</feature>
<dbReference type="RefSeq" id="WP_138739635.1">
    <property type="nucleotide sequence ID" value="NZ_JAUYVT010000010.1"/>
</dbReference>
<evidence type="ECO:0000313" key="2">
    <source>
        <dbReference type="EMBL" id="MDP2565330.1"/>
    </source>
</evidence>
<evidence type="ECO:0000256" key="1">
    <source>
        <dbReference type="SAM" id="SignalP"/>
    </source>
</evidence>
<protein>
    <submittedName>
        <fullName evidence="2">DUF1496 domain-containing protein</fullName>
    </submittedName>
</protein>
<proteinExistence type="predicted"/>
<comment type="caution">
    <text evidence="2">The sequence shown here is derived from an EMBL/GenBank/DDBJ whole genome shotgun (WGS) entry which is preliminary data.</text>
</comment>
<reference evidence="2" key="1">
    <citation type="submission" date="2023-07" db="EMBL/GenBank/DDBJ databases">
        <title>Genome content predicts the carbon catabolic preferences of heterotrophic bacteria.</title>
        <authorList>
            <person name="Gralka M."/>
        </authorList>
    </citation>
    <scope>NUCLEOTIDE SEQUENCE</scope>
    <source>
        <strain evidence="2">4G09</strain>
    </source>
</reference>
<dbReference type="Proteomes" id="UP001177212">
    <property type="component" value="Unassembled WGS sequence"/>
</dbReference>
<sequence>MRPLIILSACFLSLSLSLFCNAEPHNSRTFVNASQLNQHQTMCWYDDKRYSEGALISVDTFNLLCGAKNPNQTNSALMWLKLNEQGKVIYPNRPKKITVK</sequence>
<name>A0ABT9FET9_9GAMM</name>
<organism evidence="2 3">
    <name type="scientific">Pseudoalteromonas marina</name>
    <dbReference type="NCBI Taxonomy" id="267375"/>
    <lineage>
        <taxon>Bacteria</taxon>
        <taxon>Pseudomonadati</taxon>
        <taxon>Pseudomonadota</taxon>
        <taxon>Gammaproteobacteria</taxon>
        <taxon>Alteromonadales</taxon>
        <taxon>Pseudoalteromonadaceae</taxon>
        <taxon>Pseudoalteromonas</taxon>
    </lineage>
</organism>
<evidence type="ECO:0000313" key="3">
    <source>
        <dbReference type="Proteomes" id="UP001177212"/>
    </source>
</evidence>
<dbReference type="InterPro" id="IPR009971">
    <property type="entry name" value="DUF1496"/>
</dbReference>
<keyword evidence="1" id="KW-0732">Signal</keyword>
<dbReference type="Pfam" id="PF07383">
    <property type="entry name" value="DUF1496"/>
    <property type="match status" value="1"/>
</dbReference>
<gene>
    <name evidence="2" type="ORF">Q8W34_11860</name>
</gene>
<accession>A0ABT9FET9</accession>
<dbReference type="EMBL" id="JAUYVT010000010">
    <property type="protein sequence ID" value="MDP2565330.1"/>
    <property type="molecule type" value="Genomic_DNA"/>
</dbReference>
<feature type="signal peptide" evidence="1">
    <location>
        <begin position="1"/>
        <end position="22"/>
    </location>
</feature>